<evidence type="ECO:0000259" key="1">
    <source>
        <dbReference type="Pfam" id="PF00534"/>
    </source>
</evidence>
<dbReference type="Pfam" id="PF00534">
    <property type="entry name" value="Glycos_transf_1"/>
    <property type="match status" value="1"/>
</dbReference>
<dbReference type="Gene3D" id="3.40.50.2000">
    <property type="entry name" value="Glycogen Phosphorylase B"/>
    <property type="match status" value="1"/>
</dbReference>
<organism evidence="2">
    <name type="scientific">marine sediment metagenome</name>
    <dbReference type="NCBI Taxonomy" id="412755"/>
    <lineage>
        <taxon>unclassified sequences</taxon>
        <taxon>metagenomes</taxon>
        <taxon>ecological metagenomes</taxon>
    </lineage>
</organism>
<name>A0A0F9KHL1_9ZZZZ</name>
<reference evidence="2" key="1">
    <citation type="journal article" date="2015" name="Nature">
        <title>Complex archaea that bridge the gap between prokaryotes and eukaryotes.</title>
        <authorList>
            <person name="Spang A."/>
            <person name="Saw J.H."/>
            <person name="Jorgensen S.L."/>
            <person name="Zaremba-Niedzwiedzka K."/>
            <person name="Martijn J."/>
            <person name="Lind A.E."/>
            <person name="van Eijk R."/>
            <person name="Schleper C."/>
            <person name="Guy L."/>
            <person name="Ettema T.J."/>
        </authorList>
    </citation>
    <scope>NUCLEOTIDE SEQUENCE</scope>
</reference>
<feature type="domain" description="Glycosyl transferase family 1" evidence="1">
    <location>
        <begin position="173"/>
        <end position="234"/>
    </location>
</feature>
<dbReference type="SUPFAM" id="SSF53756">
    <property type="entry name" value="UDP-Glycosyltransferase/glycogen phosphorylase"/>
    <property type="match status" value="1"/>
</dbReference>
<dbReference type="EMBL" id="LAZR01009175">
    <property type="protein sequence ID" value="KKM74231.1"/>
    <property type="molecule type" value="Genomic_DNA"/>
</dbReference>
<feature type="non-terminal residue" evidence="2">
    <location>
        <position position="234"/>
    </location>
</feature>
<sequence length="234" mass="26153">MKVLMLPHITQFGQGEGGVRRVVEAYNQYLPEFGIELVNPDTFSFDLTAVHAGVAPGADVAHNHGLYWTADLQLSDYEWQANTQVINSLREAKQITVPSQWVAESIQRDMRINPHVIPHGVEWDEWQAQGDDGGYVLWNKNRDFDVCSPEAIIRLARIFREHRFMSTFASNPSPNLKVTGQVPYEQMRQMVLGCSVYLSSIKETFGIGTLEAMAAGKPVLGWANGGNLDLVQHG</sequence>
<gene>
    <name evidence="2" type="ORF">LCGC14_1402500</name>
</gene>
<proteinExistence type="predicted"/>
<dbReference type="AlphaFoldDB" id="A0A0F9KHL1"/>
<accession>A0A0F9KHL1</accession>
<comment type="caution">
    <text evidence="2">The sequence shown here is derived from an EMBL/GenBank/DDBJ whole genome shotgun (WGS) entry which is preliminary data.</text>
</comment>
<protein>
    <recommendedName>
        <fullName evidence="1">Glycosyl transferase family 1 domain-containing protein</fullName>
    </recommendedName>
</protein>
<dbReference type="InterPro" id="IPR001296">
    <property type="entry name" value="Glyco_trans_1"/>
</dbReference>
<dbReference type="GO" id="GO:0016757">
    <property type="term" value="F:glycosyltransferase activity"/>
    <property type="evidence" value="ECO:0007669"/>
    <property type="project" value="InterPro"/>
</dbReference>
<evidence type="ECO:0000313" key="2">
    <source>
        <dbReference type="EMBL" id="KKM74231.1"/>
    </source>
</evidence>